<protein>
    <submittedName>
        <fullName evidence="1">Uncharacterized protein</fullName>
    </submittedName>
</protein>
<accession>A0A095A131</accession>
<dbReference type="RefSeq" id="XP_012800735.2">
    <property type="nucleotide sequence ID" value="XM_012945281.2"/>
</dbReference>
<evidence type="ECO:0000313" key="1">
    <source>
        <dbReference type="EMBL" id="KGB40975.1"/>
    </source>
</evidence>
<proteinExistence type="predicted"/>
<name>A0A095A131_SCHHA</name>
<dbReference type="EMBL" id="KL251666">
    <property type="protein sequence ID" value="KGB40975.1"/>
    <property type="molecule type" value="Genomic_DNA"/>
</dbReference>
<reference evidence="1" key="1">
    <citation type="journal article" date="2012" name="Nat. Genet.">
        <title>Whole-genome sequence of Schistosoma haematobium.</title>
        <authorList>
            <person name="Young N.D."/>
            <person name="Jex A.R."/>
            <person name="Li B."/>
            <person name="Liu S."/>
            <person name="Yang L."/>
            <person name="Xiong Z."/>
            <person name="Li Y."/>
            <person name="Cantacessi C."/>
            <person name="Hall R.S."/>
            <person name="Xu X."/>
            <person name="Chen F."/>
            <person name="Wu X."/>
            <person name="Zerlotini A."/>
            <person name="Oliveira G."/>
            <person name="Hofmann A."/>
            <person name="Zhang G."/>
            <person name="Fang X."/>
            <person name="Kang Y."/>
            <person name="Campbell B.E."/>
            <person name="Loukas A."/>
            <person name="Ranganathan S."/>
            <person name="Rollinson D."/>
            <person name="Rinaldi G."/>
            <person name="Brindley P.J."/>
            <person name="Yang H."/>
            <person name="Wang J."/>
            <person name="Wang J."/>
            <person name="Gasser R.B."/>
        </authorList>
    </citation>
    <scope>NUCLEOTIDE SEQUENCE [LARGE SCALE GENOMIC DNA]</scope>
</reference>
<sequence length="437" mass="49738">MCISISAFRKYYRPEPKKPYLHSMKLKSPFGRPTRSSYLRSQLSYGRMDRESSKDLRRDNSDIFDCHTLIEPIHKLLTNSLVKQLSVKPTDLYSYLIGSQMAVKVKQEISKSLDFGKNTKPNYTSVGLHPTNGNKNKVKRKVQTIKTPKSCSNISINTNDCLIIKSKNALNQSCSISTRLNLTEINESNSDFVNLENNISVCLKIQGSPRKTTTLYTKQKCSLSENDIVKVVSPRLSNQYKHPRTQKSYENILSSGRAYSISSISAERMKGIVDDKLCIYGYQTGKTPRTSDFHELDDIPENQLHTLSYYNNNKQLKVSHKTSARPKSAGDAHIGINSIKDIKELLNIQSIDTPPKPFLLSERRPNRIRSAREYRRKHIERNFCSCLNSTDDLSLQNNDTSVSDGTTTNSVHSARQRADIHLPSVKHLIETYEEVEK</sequence>
<gene>
    <name evidence="1" type="ORF">MS3_09468</name>
</gene>
<dbReference type="KEGG" id="shx:MS3_00009845"/>
<dbReference type="AlphaFoldDB" id="A0A095A131"/>
<organism evidence="1">
    <name type="scientific">Schistosoma haematobium</name>
    <name type="common">Blood fluke</name>
    <dbReference type="NCBI Taxonomy" id="6185"/>
    <lineage>
        <taxon>Eukaryota</taxon>
        <taxon>Metazoa</taxon>
        <taxon>Spiralia</taxon>
        <taxon>Lophotrochozoa</taxon>
        <taxon>Platyhelminthes</taxon>
        <taxon>Trematoda</taxon>
        <taxon>Digenea</taxon>
        <taxon>Strigeidida</taxon>
        <taxon>Schistosomatoidea</taxon>
        <taxon>Schistosomatidae</taxon>
        <taxon>Schistosoma</taxon>
    </lineage>
</organism>